<organism evidence="2 3">
    <name type="scientific">Desmophyllum pertusum</name>
    <dbReference type="NCBI Taxonomy" id="174260"/>
    <lineage>
        <taxon>Eukaryota</taxon>
        <taxon>Metazoa</taxon>
        <taxon>Cnidaria</taxon>
        <taxon>Anthozoa</taxon>
        <taxon>Hexacorallia</taxon>
        <taxon>Scleractinia</taxon>
        <taxon>Caryophylliina</taxon>
        <taxon>Caryophylliidae</taxon>
        <taxon>Desmophyllum</taxon>
    </lineage>
</organism>
<dbReference type="AlphaFoldDB" id="A0A9W9YID4"/>
<protein>
    <submittedName>
        <fullName evidence="2">Uncharacterized protein</fullName>
    </submittedName>
</protein>
<evidence type="ECO:0000256" key="1">
    <source>
        <dbReference type="SAM" id="MobiDB-lite"/>
    </source>
</evidence>
<feature type="region of interest" description="Disordered" evidence="1">
    <location>
        <begin position="35"/>
        <end position="63"/>
    </location>
</feature>
<accession>A0A9W9YID4</accession>
<proteinExistence type="predicted"/>
<evidence type="ECO:0000313" key="3">
    <source>
        <dbReference type="Proteomes" id="UP001163046"/>
    </source>
</evidence>
<keyword evidence="3" id="KW-1185">Reference proteome</keyword>
<feature type="non-terminal residue" evidence="2">
    <location>
        <position position="1"/>
    </location>
</feature>
<dbReference type="EMBL" id="MU827752">
    <property type="protein sequence ID" value="KAJ7343080.1"/>
    <property type="molecule type" value="Genomic_DNA"/>
</dbReference>
<comment type="caution">
    <text evidence="2">The sequence shown here is derived from an EMBL/GenBank/DDBJ whole genome shotgun (WGS) entry which is preliminary data.</text>
</comment>
<dbReference type="Proteomes" id="UP001163046">
    <property type="component" value="Unassembled WGS sequence"/>
</dbReference>
<name>A0A9W9YID4_9CNID</name>
<feature type="compositionally biased region" description="Polar residues" evidence="1">
    <location>
        <begin position="36"/>
        <end position="63"/>
    </location>
</feature>
<sequence>EQSLDDYDEGNETEQQRIFHIISNAANAMNPDSIFPPQQNLSATSSTGASQVQTERQLGNRNNTSSFQHKFLTTNQFYNCSVVFNVGPSGCSSPLIGSSSPSE</sequence>
<gene>
    <name evidence="2" type="ORF">OS493_040653</name>
</gene>
<evidence type="ECO:0000313" key="2">
    <source>
        <dbReference type="EMBL" id="KAJ7343080.1"/>
    </source>
</evidence>
<reference evidence="2" key="1">
    <citation type="submission" date="2023-01" db="EMBL/GenBank/DDBJ databases">
        <title>Genome assembly of the deep-sea coral Lophelia pertusa.</title>
        <authorList>
            <person name="Herrera S."/>
            <person name="Cordes E."/>
        </authorList>
    </citation>
    <scope>NUCLEOTIDE SEQUENCE</scope>
    <source>
        <strain evidence="2">USNM1676648</strain>
        <tissue evidence="2">Polyp</tissue>
    </source>
</reference>